<keyword evidence="2" id="KW-1185">Reference proteome</keyword>
<accession>A0ABQ5KET1</accession>
<feature type="non-terminal residue" evidence="1">
    <location>
        <position position="1"/>
    </location>
</feature>
<evidence type="ECO:0000313" key="2">
    <source>
        <dbReference type="Proteomes" id="UP001057375"/>
    </source>
</evidence>
<feature type="non-terminal residue" evidence="1">
    <location>
        <position position="137"/>
    </location>
</feature>
<sequence>VREKIRKTKQDIKQQLSAIKSARELRKIVRSKEMVCAISLHLSSHGEGITGTDGMYKDTLRPDRTRPWHTWLLDQPQFSSEVATMSGKLGFTFATVNDGREYWGTPFDTVENVNWDNIEKQAEFTEGLIRKISNSEG</sequence>
<name>A0ABQ5KET1_9EUKA</name>
<protein>
    <submittedName>
        <fullName evidence="1">M28 family peptidase</fullName>
    </submittedName>
</protein>
<proteinExistence type="predicted"/>
<evidence type="ECO:0000313" key="1">
    <source>
        <dbReference type="EMBL" id="GKT29968.1"/>
    </source>
</evidence>
<dbReference type="Proteomes" id="UP001057375">
    <property type="component" value="Unassembled WGS sequence"/>
</dbReference>
<gene>
    <name evidence="1" type="ORF">ADUPG1_001320</name>
</gene>
<comment type="caution">
    <text evidence="1">The sequence shown here is derived from an EMBL/GenBank/DDBJ whole genome shotgun (WGS) entry which is preliminary data.</text>
</comment>
<dbReference type="EMBL" id="BQXS01001019">
    <property type="protein sequence ID" value="GKT29968.1"/>
    <property type="molecule type" value="Genomic_DNA"/>
</dbReference>
<organism evidence="1 2">
    <name type="scientific">Aduncisulcus paluster</name>
    <dbReference type="NCBI Taxonomy" id="2918883"/>
    <lineage>
        <taxon>Eukaryota</taxon>
        <taxon>Metamonada</taxon>
        <taxon>Carpediemonas-like organisms</taxon>
        <taxon>Aduncisulcus</taxon>
    </lineage>
</organism>
<reference evidence="1" key="1">
    <citation type="submission" date="2022-03" db="EMBL/GenBank/DDBJ databases">
        <title>Draft genome sequence of Aduncisulcus paluster, a free-living microaerophilic Fornicata.</title>
        <authorList>
            <person name="Yuyama I."/>
            <person name="Kume K."/>
            <person name="Tamura T."/>
            <person name="Inagaki Y."/>
            <person name="Hashimoto T."/>
        </authorList>
    </citation>
    <scope>NUCLEOTIDE SEQUENCE</scope>
    <source>
        <strain evidence="1">NY0171</strain>
    </source>
</reference>